<dbReference type="PROSITE" id="PS50943">
    <property type="entry name" value="HTH_CROC1"/>
    <property type="match status" value="1"/>
</dbReference>
<gene>
    <name evidence="2" type="ORF">QQ91_0017945</name>
</gene>
<keyword evidence="3" id="KW-1185">Reference proteome</keyword>
<dbReference type="InterPro" id="IPR001387">
    <property type="entry name" value="Cro/C1-type_HTH"/>
</dbReference>
<sequence length="204" mass="22690">MLPFDVRLKQLMGAVNISSYRQLSRQSQVPRSQILRLRQGQLDRLPLGSLQRLSRTLNLSLGDLLQVFQSPMDPDLPPYETLNLATEVSQTAVSEEALRSWQAQALNILESLLLQLPTAAYAARQNPAAPAVRLLPLLKPIDQLLASWGVETIGQVGETCPYNPQDHQWLESGQPPDPGDGVRVRYVGYRQGSRLLHRAKVVAP</sequence>
<dbReference type="RefSeq" id="WP_166276845.1">
    <property type="nucleotide sequence ID" value="NZ_JTHE03000103.1"/>
</dbReference>
<evidence type="ECO:0000313" key="2">
    <source>
        <dbReference type="EMBL" id="MCM1984709.1"/>
    </source>
</evidence>
<name>A0ABD4T8D9_9CYAN</name>
<comment type="caution">
    <text evidence="2">The sequence shown here is derived from an EMBL/GenBank/DDBJ whole genome shotgun (WGS) entry which is preliminary data.</text>
</comment>
<dbReference type="EMBL" id="JTHE03000103">
    <property type="protein sequence ID" value="MCM1984709.1"/>
    <property type="molecule type" value="Genomic_DNA"/>
</dbReference>
<reference evidence="2 3" key="1">
    <citation type="journal article" date="2015" name="Genome Announc.">
        <title>Draft Genome Sequence of Filamentous Marine Cyanobacterium Lyngbya confervoides Strain BDU141951.</title>
        <authorList>
            <person name="Chandrababunaidu M.M."/>
            <person name="Sen D."/>
            <person name="Tripathy S."/>
        </authorList>
    </citation>
    <scope>NUCLEOTIDE SEQUENCE [LARGE SCALE GENOMIC DNA]</scope>
    <source>
        <strain evidence="2 3">BDU141951</strain>
    </source>
</reference>
<organism evidence="2 3">
    <name type="scientific">Lyngbya confervoides BDU141951</name>
    <dbReference type="NCBI Taxonomy" id="1574623"/>
    <lineage>
        <taxon>Bacteria</taxon>
        <taxon>Bacillati</taxon>
        <taxon>Cyanobacteriota</taxon>
        <taxon>Cyanophyceae</taxon>
        <taxon>Oscillatoriophycideae</taxon>
        <taxon>Oscillatoriales</taxon>
        <taxon>Microcoleaceae</taxon>
        <taxon>Lyngbya</taxon>
    </lineage>
</organism>
<evidence type="ECO:0000259" key="1">
    <source>
        <dbReference type="PROSITE" id="PS50943"/>
    </source>
</evidence>
<dbReference type="Proteomes" id="UP000031561">
    <property type="component" value="Unassembled WGS sequence"/>
</dbReference>
<protein>
    <submittedName>
        <fullName evidence="2">Helix-turn-helix domain-containing protein</fullName>
    </submittedName>
</protein>
<dbReference type="InterPro" id="IPR010982">
    <property type="entry name" value="Lambda_DNA-bd_dom_sf"/>
</dbReference>
<proteinExistence type="predicted"/>
<evidence type="ECO:0000313" key="3">
    <source>
        <dbReference type="Proteomes" id="UP000031561"/>
    </source>
</evidence>
<accession>A0ABD4T8D9</accession>
<feature type="domain" description="HTH cro/C1-type" evidence="1">
    <location>
        <begin position="21"/>
        <end position="64"/>
    </location>
</feature>
<dbReference type="Pfam" id="PF13443">
    <property type="entry name" value="HTH_26"/>
    <property type="match status" value="1"/>
</dbReference>
<dbReference type="AlphaFoldDB" id="A0ABD4T8D9"/>
<dbReference type="SMART" id="SM00530">
    <property type="entry name" value="HTH_XRE"/>
    <property type="match status" value="1"/>
</dbReference>
<dbReference type="SUPFAM" id="SSF47413">
    <property type="entry name" value="lambda repressor-like DNA-binding domains"/>
    <property type="match status" value="1"/>
</dbReference>